<gene>
    <name evidence="2" type="ORF">RAG0_10330</name>
</gene>
<feature type="region of interest" description="Disordered" evidence="1">
    <location>
        <begin position="139"/>
        <end position="278"/>
    </location>
</feature>
<feature type="compositionally biased region" description="Basic residues" evidence="1">
    <location>
        <begin position="171"/>
        <end position="180"/>
    </location>
</feature>
<dbReference type="OrthoDB" id="5226911at2759"/>
<accession>A0A1E1KZF2</accession>
<organism evidence="2 3">
    <name type="scientific">Rhynchosporium agropyri</name>
    <dbReference type="NCBI Taxonomy" id="914238"/>
    <lineage>
        <taxon>Eukaryota</taxon>
        <taxon>Fungi</taxon>
        <taxon>Dikarya</taxon>
        <taxon>Ascomycota</taxon>
        <taxon>Pezizomycotina</taxon>
        <taxon>Leotiomycetes</taxon>
        <taxon>Helotiales</taxon>
        <taxon>Ploettnerulaceae</taxon>
        <taxon>Rhynchosporium</taxon>
    </lineage>
</organism>
<name>A0A1E1KZF2_9HELO</name>
<evidence type="ECO:0000313" key="2">
    <source>
        <dbReference type="EMBL" id="CZT03610.1"/>
    </source>
</evidence>
<reference evidence="3" key="1">
    <citation type="submission" date="2016-03" db="EMBL/GenBank/DDBJ databases">
        <authorList>
            <person name="Guldener U."/>
        </authorList>
    </citation>
    <scope>NUCLEOTIDE SEQUENCE [LARGE SCALE GENOMIC DNA]</scope>
    <source>
        <strain evidence="3">04CH-RAC-A.6.1</strain>
    </source>
</reference>
<dbReference type="Proteomes" id="UP000178912">
    <property type="component" value="Unassembled WGS sequence"/>
</dbReference>
<proteinExistence type="predicted"/>
<keyword evidence="3" id="KW-1185">Reference proteome</keyword>
<evidence type="ECO:0000256" key="1">
    <source>
        <dbReference type="SAM" id="MobiDB-lite"/>
    </source>
</evidence>
<dbReference type="AlphaFoldDB" id="A0A1E1KZF2"/>
<feature type="compositionally biased region" description="Polar residues" evidence="1">
    <location>
        <begin position="247"/>
        <end position="267"/>
    </location>
</feature>
<sequence>MGELHGAVSSLLDAFARGIAIITAHRKRRKNGRIPIDQLSKSAETHLSQSLKQNWTEVRDAYGKDLGRFGPGFADGDAEARSSLQAIMFRLNAGFVSVIERFTKGRSNSADYEVLLNLSNSSRLEAISAFQQLSHRLSHPSLALPPGPRKSNYKSSAAHRGKKITAPSSAKHSKRAHHSAKSPFEPSISITPLGPVSPDGWVRPKAGRKLSLESRSSGPSTPNKQRSSSKPLAPLAPSAVPCPASVTRTSPPRPTNQSHLPSPNSLESHPYKNADVSMPAQPHRLHTHVPRADQRESFMSFASDSTKLGEIPEDKWARGNISEGERFPITPFYPVQPYQVPEKPKSRFMRLFGR</sequence>
<feature type="compositionally biased region" description="Polar residues" evidence="1">
    <location>
        <begin position="213"/>
        <end position="226"/>
    </location>
</feature>
<protein>
    <submittedName>
        <fullName evidence="2">Uncharacterized protein</fullName>
    </submittedName>
</protein>
<evidence type="ECO:0000313" key="3">
    <source>
        <dbReference type="Proteomes" id="UP000178912"/>
    </source>
</evidence>
<feature type="compositionally biased region" description="Low complexity" evidence="1">
    <location>
        <begin position="228"/>
        <end position="246"/>
    </location>
</feature>
<dbReference type="EMBL" id="FJUX01000063">
    <property type="protein sequence ID" value="CZT03610.1"/>
    <property type="molecule type" value="Genomic_DNA"/>
</dbReference>